<evidence type="ECO:0000256" key="3">
    <source>
        <dbReference type="ARBA" id="ARBA00007913"/>
    </source>
</evidence>
<dbReference type="InterPro" id="IPR041679">
    <property type="entry name" value="DNA2/NAM7-like_C"/>
</dbReference>
<evidence type="ECO:0000256" key="11">
    <source>
        <dbReference type="ARBA" id="ARBA00048432"/>
    </source>
</evidence>
<comment type="subcellular location">
    <subcellularLocation>
        <location evidence="2">Cytoplasm</location>
    </subcellularLocation>
    <subcellularLocation>
        <location evidence="1">Nucleus</location>
    </subcellularLocation>
</comment>
<name>A0A8H6NRE8_9PEZI</name>
<dbReference type="Gene3D" id="3.40.50.300">
    <property type="entry name" value="P-loop containing nucleotide triphosphate hydrolases"/>
    <property type="match status" value="2"/>
</dbReference>
<evidence type="ECO:0000313" key="14">
    <source>
        <dbReference type="EMBL" id="KAF6841186.1"/>
    </source>
</evidence>
<feature type="domain" description="AAA+ ATPase" evidence="12">
    <location>
        <begin position="223"/>
        <end position="437"/>
    </location>
</feature>
<organism evidence="14 15">
    <name type="scientific">Colletotrichum plurivorum</name>
    <dbReference type="NCBI Taxonomy" id="2175906"/>
    <lineage>
        <taxon>Eukaryota</taxon>
        <taxon>Fungi</taxon>
        <taxon>Dikarya</taxon>
        <taxon>Ascomycota</taxon>
        <taxon>Pezizomycotina</taxon>
        <taxon>Sordariomycetes</taxon>
        <taxon>Hypocreomycetidae</taxon>
        <taxon>Glomerellales</taxon>
        <taxon>Glomerellaceae</taxon>
        <taxon>Colletotrichum</taxon>
        <taxon>Colletotrichum orchidearum species complex</taxon>
    </lineage>
</organism>
<dbReference type="InterPro" id="IPR048761">
    <property type="entry name" value="SMUBP-2_HCS1_1B"/>
</dbReference>
<evidence type="ECO:0000256" key="10">
    <source>
        <dbReference type="ARBA" id="ARBA00023242"/>
    </source>
</evidence>
<dbReference type="CDD" id="cd18808">
    <property type="entry name" value="SF1_C_Upf1"/>
    <property type="match status" value="1"/>
</dbReference>
<dbReference type="InterPro" id="IPR014001">
    <property type="entry name" value="Helicase_ATP-bd"/>
</dbReference>
<dbReference type="InterPro" id="IPR047187">
    <property type="entry name" value="SF1_C_Upf1"/>
</dbReference>
<keyword evidence="9" id="KW-0067">ATP-binding</keyword>
<evidence type="ECO:0000256" key="9">
    <source>
        <dbReference type="ARBA" id="ARBA00022840"/>
    </source>
</evidence>
<evidence type="ECO:0000256" key="6">
    <source>
        <dbReference type="ARBA" id="ARBA00022741"/>
    </source>
</evidence>
<keyword evidence="15" id="KW-1185">Reference proteome</keyword>
<reference evidence="14" key="1">
    <citation type="journal article" date="2020" name="Phytopathology">
        <title>Genome Sequence Resources of Colletotrichum truncatum, C. plurivorum, C. musicola, and C. sojae: Four Species Pathogenic to Soybean (Glycine max).</title>
        <authorList>
            <person name="Rogerio F."/>
            <person name="Boufleur T.R."/>
            <person name="Ciampi-Guillardi M."/>
            <person name="Sukno S.A."/>
            <person name="Thon M.R."/>
            <person name="Massola Junior N.S."/>
            <person name="Baroncelli R."/>
        </authorList>
    </citation>
    <scope>NUCLEOTIDE SEQUENCE</scope>
    <source>
        <strain evidence="14">LFN00145</strain>
    </source>
</reference>
<dbReference type="Proteomes" id="UP000654918">
    <property type="component" value="Unassembled WGS sequence"/>
</dbReference>
<dbReference type="InterPro" id="IPR027417">
    <property type="entry name" value="P-loop_NTPase"/>
</dbReference>
<dbReference type="GO" id="GO:0043139">
    <property type="term" value="F:5'-3' DNA helicase activity"/>
    <property type="evidence" value="ECO:0007669"/>
    <property type="project" value="TreeGrafter"/>
</dbReference>
<dbReference type="InterPro" id="IPR041677">
    <property type="entry name" value="DNA2/NAM7_AAA_11"/>
</dbReference>
<comment type="similarity">
    <text evidence="3">Belongs to the DNA2/NAM7 helicase family.</text>
</comment>
<dbReference type="InterPro" id="IPR050534">
    <property type="entry name" value="Coronavir_polyprotein_1ab"/>
</dbReference>
<keyword evidence="10" id="KW-0539">Nucleus</keyword>
<comment type="caution">
    <text evidence="14">The sequence shown here is derived from an EMBL/GenBank/DDBJ whole genome shotgun (WGS) entry which is preliminary data.</text>
</comment>
<dbReference type="EC" id="3.6.4.12" evidence="4"/>
<evidence type="ECO:0000256" key="8">
    <source>
        <dbReference type="ARBA" id="ARBA00022806"/>
    </source>
</evidence>
<dbReference type="Pfam" id="PF21138">
    <property type="entry name" value="SMUBP-2_HCS1_1B"/>
    <property type="match status" value="1"/>
</dbReference>
<dbReference type="GO" id="GO:0005524">
    <property type="term" value="F:ATP binding"/>
    <property type="evidence" value="ECO:0007669"/>
    <property type="project" value="UniProtKB-KW"/>
</dbReference>
<dbReference type="GO" id="GO:0016787">
    <property type="term" value="F:hydrolase activity"/>
    <property type="evidence" value="ECO:0007669"/>
    <property type="project" value="UniProtKB-KW"/>
</dbReference>
<evidence type="ECO:0000256" key="1">
    <source>
        <dbReference type="ARBA" id="ARBA00004123"/>
    </source>
</evidence>
<feature type="domain" description="Helicase ATP-binding" evidence="13">
    <location>
        <begin position="205"/>
        <end position="434"/>
    </location>
</feature>
<accession>A0A8H6NRE8</accession>
<proteinExistence type="inferred from homology"/>
<gene>
    <name evidence="14" type="ORF">CPLU01_00747</name>
</gene>
<comment type="catalytic activity">
    <reaction evidence="11">
        <text>ATP + H2O = ADP + phosphate + H(+)</text>
        <dbReference type="Rhea" id="RHEA:13065"/>
        <dbReference type="ChEBI" id="CHEBI:15377"/>
        <dbReference type="ChEBI" id="CHEBI:15378"/>
        <dbReference type="ChEBI" id="CHEBI:30616"/>
        <dbReference type="ChEBI" id="CHEBI:43474"/>
        <dbReference type="ChEBI" id="CHEBI:456216"/>
        <dbReference type="EC" id="3.6.4.12"/>
    </reaction>
    <physiologicalReaction direction="left-to-right" evidence="11">
        <dbReference type="Rhea" id="RHEA:13066"/>
    </physiologicalReaction>
</comment>
<dbReference type="Pfam" id="PF13087">
    <property type="entry name" value="AAA_12"/>
    <property type="match status" value="1"/>
</dbReference>
<evidence type="ECO:0000259" key="13">
    <source>
        <dbReference type="SMART" id="SM00487"/>
    </source>
</evidence>
<keyword evidence="7" id="KW-0378">Hydrolase</keyword>
<evidence type="ECO:0000256" key="7">
    <source>
        <dbReference type="ARBA" id="ARBA00022801"/>
    </source>
</evidence>
<evidence type="ECO:0000256" key="4">
    <source>
        <dbReference type="ARBA" id="ARBA00012551"/>
    </source>
</evidence>
<dbReference type="PANTHER" id="PTHR43788">
    <property type="entry name" value="DNA2/NAM7 HELICASE FAMILY MEMBER"/>
    <property type="match status" value="1"/>
</dbReference>
<evidence type="ECO:0000313" key="15">
    <source>
        <dbReference type="Proteomes" id="UP000654918"/>
    </source>
</evidence>
<keyword evidence="8" id="KW-0347">Helicase</keyword>
<protein>
    <recommendedName>
        <fullName evidence="4">DNA helicase</fullName>
        <ecNumber evidence="4">3.6.4.12</ecNumber>
    </recommendedName>
</protein>
<dbReference type="GO" id="GO:0003723">
    <property type="term" value="F:RNA binding"/>
    <property type="evidence" value="ECO:0007669"/>
    <property type="project" value="InterPro"/>
</dbReference>
<dbReference type="Gene3D" id="2.40.30.270">
    <property type="match status" value="1"/>
</dbReference>
<dbReference type="InterPro" id="IPR003593">
    <property type="entry name" value="AAA+_ATPase"/>
</dbReference>
<dbReference type="SMART" id="SM00487">
    <property type="entry name" value="DEXDc"/>
    <property type="match status" value="1"/>
</dbReference>
<dbReference type="EMBL" id="WIGO01000004">
    <property type="protein sequence ID" value="KAF6841186.1"/>
    <property type="molecule type" value="Genomic_DNA"/>
</dbReference>
<dbReference type="Pfam" id="PF13086">
    <property type="entry name" value="AAA_11"/>
    <property type="match status" value="1"/>
</dbReference>
<dbReference type="AlphaFoldDB" id="A0A8H6NRE8"/>
<keyword evidence="6" id="KW-0547">Nucleotide-binding</keyword>
<evidence type="ECO:0000256" key="5">
    <source>
        <dbReference type="ARBA" id="ARBA00022490"/>
    </source>
</evidence>
<dbReference type="CDD" id="cd18044">
    <property type="entry name" value="DEXXQc_SMUBP2"/>
    <property type="match status" value="1"/>
</dbReference>
<sequence>MAPQEPFSVPSFASTQLSLLSAELAAEVAESSALVSLHSPPALQRAGLALSNLVVGARRTGLGGRTVLELGPDPAVSSDLPEHGLRPGDIVLVAEQPAGNAKKREVRELESKGARGVVTRVRRETVGVAVDEGKGEEREFNGRVWIVKVADDVTYRRMNQTMEKLEKMTEAEYTSFMRVLFGLSSPTPVSPGLASDPELSKIQWIDPSLNDSQKDAIRFALASREVALIHGPPGTGKTHTLIELILQMVKLGLRILVCGPSNISVDNIVERLAPHKIPILRLGHPARLLPGVLAHSLDVLTQTSEAGAIVKDVRAEMDAKQASIKKTRSGRERRQIYADLKELRKEFREREHRCVADLVRESKVVLATLHGAGGHQLRDQQFDVVIVDEASQALEAQCWVPLLSAKKAVCAGDHLQLPPTIKSLNSKAKKVPVEGAEKHIKGMTLETTLFDRLLALHGSSIKRMLTTQYRMHEKIMRFPSDEMYEGRLIAAEAVKERLLKDLPYEVEDTEDTNEPLVFIDTQGGDYPEKNEDDDKDAVKKAKFSLHGESKSNEMEAALVRQHVQSLVDAGVKPEDIAVVTPYNAQLAVLAPLKEQFPGIELGSVDGFQGREKEAVIVTLVRSNSEGEVGFLGEKRRLNVAMTRPKRSLTVIGDSETVKRGSTFLKRWMEFLEENADLRYPDLSSLQGS</sequence>
<evidence type="ECO:0000259" key="12">
    <source>
        <dbReference type="SMART" id="SM00382"/>
    </source>
</evidence>
<dbReference type="SMART" id="SM00382">
    <property type="entry name" value="AAA"/>
    <property type="match status" value="1"/>
</dbReference>
<evidence type="ECO:0000256" key="2">
    <source>
        <dbReference type="ARBA" id="ARBA00004496"/>
    </source>
</evidence>
<dbReference type="SUPFAM" id="SSF52540">
    <property type="entry name" value="P-loop containing nucleoside triphosphate hydrolases"/>
    <property type="match status" value="1"/>
</dbReference>
<dbReference type="GO" id="GO:0005634">
    <property type="term" value="C:nucleus"/>
    <property type="evidence" value="ECO:0007669"/>
    <property type="project" value="UniProtKB-SubCell"/>
</dbReference>
<dbReference type="GO" id="GO:0005737">
    <property type="term" value="C:cytoplasm"/>
    <property type="evidence" value="ECO:0007669"/>
    <property type="project" value="UniProtKB-SubCell"/>
</dbReference>
<dbReference type="PANTHER" id="PTHR43788:SF8">
    <property type="entry name" value="DNA-BINDING PROTEIN SMUBP-2"/>
    <property type="match status" value="1"/>
</dbReference>
<keyword evidence="5" id="KW-0963">Cytoplasm</keyword>